<protein>
    <submittedName>
        <fullName evidence="2">Uncharacterized protein</fullName>
    </submittedName>
</protein>
<feature type="coiled-coil region" evidence="1">
    <location>
        <begin position="128"/>
        <end position="183"/>
    </location>
</feature>
<sequence>MDLKKSVYFFFVLFLCFVSFSCGHSNLSKELTAERDSLIKVNQQQNEVLTEITSTIAQVSVTLDSIAKHEQILYSNRDIEGRVLSRKKILENLSFFENLLTEKSKEMKAMEESLSNKDGNIRKFQIMIDYLVNEIDKKNENIRVLRRELERKNGNISILTDKLSSLKNDVLTLNDTISMLQEKTETFSEQEKKINEVYYTIGTKKDLIARGLLSSRGLFAKKRIDYSSLDTSMFVKADMRFLKQLTIVGKEPQILTNVVSTSYTLTENGRDSYILKIIDSISFWSVSKYLIIQIK</sequence>
<dbReference type="PROSITE" id="PS51257">
    <property type="entry name" value="PROKAR_LIPOPROTEIN"/>
    <property type="match status" value="1"/>
</dbReference>
<dbReference type="Proteomes" id="UP000283369">
    <property type="component" value="Unassembled WGS sequence"/>
</dbReference>
<comment type="caution">
    <text evidence="2">The sequence shown here is derived from an EMBL/GenBank/DDBJ whole genome shotgun (WGS) entry which is preliminary data.</text>
</comment>
<dbReference type="EMBL" id="QRYV01000020">
    <property type="protein sequence ID" value="RGV14979.1"/>
    <property type="molecule type" value="Genomic_DNA"/>
</dbReference>
<evidence type="ECO:0000313" key="3">
    <source>
        <dbReference type="Proteomes" id="UP000283369"/>
    </source>
</evidence>
<organism evidence="2 3">
    <name type="scientific">Bacteroides xylanisolvens</name>
    <dbReference type="NCBI Taxonomy" id="371601"/>
    <lineage>
        <taxon>Bacteria</taxon>
        <taxon>Pseudomonadati</taxon>
        <taxon>Bacteroidota</taxon>
        <taxon>Bacteroidia</taxon>
        <taxon>Bacteroidales</taxon>
        <taxon>Bacteroidaceae</taxon>
        <taxon>Bacteroides</taxon>
    </lineage>
</organism>
<name>A0A412VYS4_9BACE</name>
<evidence type="ECO:0000256" key="1">
    <source>
        <dbReference type="SAM" id="Coils"/>
    </source>
</evidence>
<dbReference type="AlphaFoldDB" id="A0A412VYS4"/>
<gene>
    <name evidence="2" type="ORF">DWW25_09920</name>
</gene>
<evidence type="ECO:0000313" key="2">
    <source>
        <dbReference type="EMBL" id="RGV14979.1"/>
    </source>
</evidence>
<accession>A0A412VYS4</accession>
<proteinExistence type="predicted"/>
<keyword evidence="1" id="KW-0175">Coiled coil</keyword>
<reference evidence="2 3" key="1">
    <citation type="submission" date="2018-08" db="EMBL/GenBank/DDBJ databases">
        <title>A genome reference for cultivated species of the human gut microbiota.</title>
        <authorList>
            <person name="Zou Y."/>
            <person name="Xue W."/>
            <person name="Luo G."/>
        </authorList>
    </citation>
    <scope>NUCLEOTIDE SEQUENCE [LARGE SCALE GENOMIC DNA]</scope>
    <source>
        <strain evidence="2 3">AF14-7</strain>
    </source>
</reference>